<accession>B3EN18</accession>
<feature type="transmembrane region" description="Helical" evidence="1">
    <location>
        <begin position="105"/>
        <end position="126"/>
    </location>
</feature>
<name>B3EN18_CHLPB</name>
<feature type="transmembrane region" description="Helical" evidence="1">
    <location>
        <begin position="132"/>
        <end position="150"/>
    </location>
</feature>
<reference evidence="2" key="1">
    <citation type="submission" date="2008-06" db="EMBL/GenBank/DDBJ databases">
        <title>Complete sequence of Chlorobium phaeobacteroides BS1.</title>
        <authorList>
            <consortium name="US DOE Joint Genome Institute"/>
            <person name="Lucas S."/>
            <person name="Copeland A."/>
            <person name="Lapidus A."/>
            <person name="Glavina del Rio T."/>
            <person name="Dalin E."/>
            <person name="Tice H."/>
            <person name="Bruce D."/>
            <person name="Goodwin L."/>
            <person name="Pitluck S."/>
            <person name="Schmutz J."/>
            <person name="Larimer F."/>
            <person name="Land M."/>
            <person name="Hauser L."/>
            <person name="Kyrpides N."/>
            <person name="Ovchinnikova G."/>
            <person name="Li T."/>
            <person name="Liu Z."/>
            <person name="Zhao F."/>
            <person name="Overmann J."/>
            <person name="Bryant D.A."/>
            <person name="Richardson P."/>
        </authorList>
    </citation>
    <scope>NUCLEOTIDE SEQUENCE [LARGE SCALE GENOMIC DNA]</scope>
    <source>
        <strain evidence="2">BS1</strain>
    </source>
</reference>
<keyword evidence="1" id="KW-0472">Membrane</keyword>
<feature type="transmembrane region" description="Helical" evidence="1">
    <location>
        <begin position="49"/>
        <end position="66"/>
    </location>
</feature>
<dbReference type="eggNOG" id="COG5523">
    <property type="taxonomic scope" value="Bacteria"/>
</dbReference>
<evidence type="ECO:0000313" key="2">
    <source>
        <dbReference type="EMBL" id="ACE05007.1"/>
    </source>
</evidence>
<dbReference type="KEGG" id="cpb:Cphamn1_2098"/>
<dbReference type="STRING" id="331678.Cphamn1_2098"/>
<keyword evidence="1" id="KW-1133">Transmembrane helix</keyword>
<gene>
    <name evidence="2" type="ordered locus">Cphamn1_2098</name>
</gene>
<dbReference type="OrthoDB" id="825622at2"/>
<protein>
    <recommendedName>
        <fullName evidence="3">Integral membrane protein</fullName>
    </recommendedName>
</protein>
<evidence type="ECO:0000256" key="1">
    <source>
        <dbReference type="SAM" id="Phobius"/>
    </source>
</evidence>
<proteinExistence type="predicted"/>
<dbReference type="PANTHER" id="PTHR40076">
    <property type="entry name" value="MEMBRANE PROTEIN-RELATED"/>
    <property type="match status" value="1"/>
</dbReference>
<organism evidence="2">
    <name type="scientific">Chlorobium phaeobacteroides (strain BS1)</name>
    <dbReference type="NCBI Taxonomy" id="331678"/>
    <lineage>
        <taxon>Bacteria</taxon>
        <taxon>Pseudomonadati</taxon>
        <taxon>Chlorobiota</taxon>
        <taxon>Chlorobiia</taxon>
        <taxon>Chlorobiales</taxon>
        <taxon>Chlorobiaceae</taxon>
        <taxon>Chlorobium/Pelodictyon group</taxon>
        <taxon>Chlorobium</taxon>
    </lineage>
</organism>
<dbReference type="PANTHER" id="PTHR40076:SF1">
    <property type="entry name" value="MEMBRANE PROTEIN"/>
    <property type="match status" value="1"/>
</dbReference>
<feature type="transmembrane region" description="Helical" evidence="1">
    <location>
        <begin position="72"/>
        <end position="93"/>
    </location>
</feature>
<feature type="transmembrane region" description="Helical" evidence="1">
    <location>
        <begin position="171"/>
        <end position="198"/>
    </location>
</feature>
<evidence type="ECO:0008006" key="3">
    <source>
        <dbReference type="Google" id="ProtNLM"/>
    </source>
</evidence>
<dbReference type="InterPro" id="IPR010380">
    <property type="entry name" value="DUF975"/>
</dbReference>
<dbReference type="EMBL" id="CP001101">
    <property type="protein sequence ID" value="ACE05007.1"/>
    <property type="molecule type" value="Genomic_DNA"/>
</dbReference>
<dbReference type="HOGENOM" id="CLU_073576_0_0_10"/>
<keyword evidence="1" id="KW-0812">Transmembrane</keyword>
<sequence length="225" mass="24898">MEQGAQPFDFGRKVDPKTFEKLIEEGYEVDPSKYLKDGWELFKSRAGEFIVFTLIIGVAAAGLSRLDMFGSLAVSVVTAPLYAGFIIVVFMLFKGETVQFGDFFKGFHFFLPLVLASFVTSILVAIGMVLLVLPGIYLMVSYMFVSMLIVDYRMEFWQAMETSRQIVTKNWFSLFVFFLVLVAINLLGALALGIGVLVTGPLSACAVCCAYRDIVGLHEAGELTT</sequence>
<dbReference type="AlphaFoldDB" id="B3EN18"/>